<name>A0A7S4JVC5_9STRA</name>
<accession>A0A7S4JVC5</accession>
<evidence type="ECO:0000313" key="15">
    <source>
        <dbReference type="EMBL" id="CAE2275259.1"/>
    </source>
</evidence>
<proteinExistence type="inferred from homology"/>
<feature type="compositionally biased region" description="Basic and acidic residues" evidence="12">
    <location>
        <begin position="22"/>
        <end position="40"/>
    </location>
</feature>
<keyword evidence="6" id="KW-0645">Protease</keyword>
<keyword evidence="9" id="KW-0809">Transit peptide</keyword>
<keyword evidence="8" id="KW-0378">Hydrolase</keyword>
<dbReference type="EMBL" id="HBKQ01049918">
    <property type="protein sequence ID" value="CAE2275259.1"/>
    <property type="molecule type" value="Transcribed_RNA"/>
</dbReference>
<keyword evidence="10 13" id="KW-1133">Transmembrane helix</keyword>
<evidence type="ECO:0000256" key="7">
    <source>
        <dbReference type="ARBA" id="ARBA00022692"/>
    </source>
</evidence>
<dbReference type="InterPro" id="IPR044838">
    <property type="entry name" value="EGY1-like"/>
</dbReference>
<feature type="transmembrane region" description="Helical" evidence="13">
    <location>
        <begin position="484"/>
        <end position="517"/>
    </location>
</feature>
<dbReference type="GO" id="GO:0006508">
    <property type="term" value="P:proteolysis"/>
    <property type="evidence" value="ECO:0007669"/>
    <property type="project" value="UniProtKB-KW"/>
</dbReference>
<dbReference type="GO" id="GO:0016020">
    <property type="term" value="C:membrane"/>
    <property type="evidence" value="ECO:0007669"/>
    <property type="project" value="UniProtKB-SubCell"/>
</dbReference>
<feature type="region of interest" description="Disordered" evidence="12">
    <location>
        <begin position="156"/>
        <end position="201"/>
    </location>
</feature>
<sequence length="561" mass="58820">MHAADRKFKRGKGKGGPTRRIVKGEMREGESIEDFVRRTLGDGGDGDDGSSSAGGAVSTNGTSIEVEILDVTNGGEGIDVADLMMDMMRVPLWIPPSLLPYVITCPDELDPGDAKRIKAEVLKGSTFDCSGWDSFERGAIYRGSFVGRRAARTVAAMEGRGGRGGGMSVQKKEEKTSEISSSASGSTEPQQQQQQQQRSGEVFAEVQSRLVDSGLSERVQLFLLEDPEWRPGDANDETSGEYSGPPPALVALSKNVRPEQAAERGRGVKFLSGLSVAATMLATYAYVVSSYALNPTFFDAIVRENDAFVLTSTIPSFLGVLALQGAHELGHAAVARAKNVTLGLPVPLPSLQIGTFGSITPIRSFPETRTDLMDVALAGPGATAALSLAMMIVGIGATVGSSEEALAAMPVVPAALLRSSFLVGSLVSVLAPKVAALPLSQPVPIHPLFVVGLTGLISSALNLLPIGRLDGGRAYRSAFGRRPAVLTSFLFLLVMAIAALSGSSQLCIFWGLLVTVFQRNGDVPPRDEVTGVDATRRGLYGALTAVALLALLPFPGGPGAL</sequence>
<feature type="transmembrane region" description="Helical" evidence="13">
    <location>
        <begin position="267"/>
        <end position="287"/>
    </location>
</feature>
<evidence type="ECO:0000256" key="10">
    <source>
        <dbReference type="ARBA" id="ARBA00022989"/>
    </source>
</evidence>
<feature type="transmembrane region" description="Helical" evidence="13">
    <location>
        <begin position="375"/>
        <end position="399"/>
    </location>
</feature>
<dbReference type="GO" id="GO:0009507">
    <property type="term" value="C:chloroplast"/>
    <property type="evidence" value="ECO:0007669"/>
    <property type="project" value="UniProtKB-SubCell"/>
</dbReference>
<dbReference type="InterPro" id="IPR008915">
    <property type="entry name" value="Peptidase_M50"/>
</dbReference>
<evidence type="ECO:0000256" key="2">
    <source>
        <dbReference type="ARBA" id="ARBA00004229"/>
    </source>
</evidence>
<evidence type="ECO:0000256" key="11">
    <source>
        <dbReference type="ARBA" id="ARBA00023136"/>
    </source>
</evidence>
<keyword evidence="4" id="KW-0150">Chloroplast</keyword>
<comment type="subcellular location">
    <subcellularLocation>
        <location evidence="1">Membrane</location>
        <topology evidence="1">Multi-pass membrane protein</topology>
    </subcellularLocation>
    <subcellularLocation>
        <location evidence="2">Plastid</location>
        <location evidence="2">Chloroplast</location>
    </subcellularLocation>
</comment>
<dbReference type="GO" id="GO:0008233">
    <property type="term" value="F:peptidase activity"/>
    <property type="evidence" value="ECO:0007669"/>
    <property type="project" value="UniProtKB-KW"/>
</dbReference>
<dbReference type="Pfam" id="PF02163">
    <property type="entry name" value="Peptidase_M50"/>
    <property type="match status" value="1"/>
</dbReference>
<dbReference type="CDD" id="cd06160">
    <property type="entry name" value="S2P-M50_like_2"/>
    <property type="match status" value="1"/>
</dbReference>
<feature type="region of interest" description="Disordered" evidence="12">
    <location>
        <begin position="1"/>
        <end position="59"/>
    </location>
</feature>
<evidence type="ECO:0000256" key="1">
    <source>
        <dbReference type="ARBA" id="ARBA00004141"/>
    </source>
</evidence>
<keyword evidence="7 13" id="KW-0812">Transmembrane</keyword>
<reference evidence="15" key="1">
    <citation type="submission" date="2021-01" db="EMBL/GenBank/DDBJ databases">
        <authorList>
            <person name="Corre E."/>
            <person name="Pelletier E."/>
            <person name="Niang G."/>
            <person name="Scheremetjew M."/>
            <person name="Finn R."/>
            <person name="Kale V."/>
            <person name="Holt S."/>
            <person name="Cochrane G."/>
            <person name="Meng A."/>
            <person name="Brown T."/>
            <person name="Cohen L."/>
        </authorList>
    </citation>
    <scope>NUCLEOTIDE SEQUENCE</scope>
    <source>
        <strain evidence="15">Isolate 1302-5</strain>
    </source>
</reference>
<gene>
    <name evidence="15" type="ORF">OAUR00152_LOCUS34426</name>
</gene>
<evidence type="ECO:0000256" key="8">
    <source>
        <dbReference type="ARBA" id="ARBA00022801"/>
    </source>
</evidence>
<evidence type="ECO:0000256" key="6">
    <source>
        <dbReference type="ARBA" id="ARBA00022670"/>
    </source>
</evidence>
<evidence type="ECO:0000256" key="12">
    <source>
        <dbReference type="SAM" id="MobiDB-lite"/>
    </source>
</evidence>
<keyword evidence="5" id="KW-0934">Plastid</keyword>
<evidence type="ECO:0000256" key="4">
    <source>
        <dbReference type="ARBA" id="ARBA00022528"/>
    </source>
</evidence>
<keyword evidence="11 13" id="KW-0472">Membrane</keyword>
<feature type="domain" description="Peptidase M50" evidence="14">
    <location>
        <begin position="318"/>
        <end position="482"/>
    </location>
</feature>
<evidence type="ECO:0000256" key="3">
    <source>
        <dbReference type="ARBA" id="ARBA00007931"/>
    </source>
</evidence>
<comment type="similarity">
    <text evidence="3">Belongs to the peptidase M50B family.</text>
</comment>
<evidence type="ECO:0000259" key="14">
    <source>
        <dbReference type="Pfam" id="PF02163"/>
    </source>
</evidence>
<evidence type="ECO:0000256" key="13">
    <source>
        <dbReference type="SAM" id="Phobius"/>
    </source>
</evidence>
<feature type="transmembrane region" description="Helical" evidence="13">
    <location>
        <begin position="537"/>
        <end position="554"/>
    </location>
</feature>
<feature type="transmembrane region" description="Helical" evidence="13">
    <location>
        <begin position="443"/>
        <end position="464"/>
    </location>
</feature>
<protein>
    <recommendedName>
        <fullName evidence="14">Peptidase M50 domain-containing protein</fullName>
    </recommendedName>
</protein>
<evidence type="ECO:0000256" key="5">
    <source>
        <dbReference type="ARBA" id="ARBA00022640"/>
    </source>
</evidence>
<organism evidence="15">
    <name type="scientific">Odontella aurita</name>
    <dbReference type="NCBI Taxonomy" id="265563"/>
    <lineage>
        <taxon>Eukaryota</taxon>
        <taxon>Sar</taxon>
        <taxon>Stramenopiles</taxon>
        <taxon>Ochrophyta</taxon>
        <taxon>Bacillariophyta</taxon>
        <taxon>Mediophyceae</taxon>
        <taxon>Biddulphiophycidae</taxon>
        <taxon>Eupodiscales</taxon>
        <taxon>Odontellaceae</taxon>
        <taxon>Odontella</taxon>
    </lineage>
</organism>
<dbReference type="PANTHER" id="PTHR31412:SF0">
    <property type="entry name" value="ZINC METALLOPROTEASE EGY1, CHLOROPLASTIC-RELATED"/>
    <property type="match status" value="1"/>
</dbReference>
<dbReference type="PANTHER" id="PTHR31412">
    <property type="entry name" value="ZINC METALLOPROTEASE EGY1"/>
    <property type="match status" value="1"/>
</dbReference>
<evidence type="ECO:0000256" key="9">
    <source>
        <dbReference type="ARBA" id="ARBA00022946"/>
    </source>
</evidence>
<feature type="transmembrane region" description="Helical" evidence="13">
    <location>
        <begin position="411"/>
        <end position="431"/>
    </location>
</feature>
<dbReference type="AlphaFoldDB" id="A0A7S4JVC5"/>
<feature type="compositionally biased region" description="Low complexity" evidence="12">
    <location>
        <begin position="178"/>
        <end position="197"/>
    </location>
</feature>